<feature type="compositionally biased region" description="Polar residues" evidence="1">
    <location>
        <begin position="800"/>
        <end position="810"/>
    </location>
</feature>
<feature type="region of interest" description="Disordered" evidence="1">
    <location>
        <begin position="310"/>
        <end position="354"/>
    </location>
</feature>
<dbReference type="Proteomes" id="UP001497512">
    <property type="component" value="Chromosome 3"/>
</dbReference>
<evidence type="ECO:0000313" key="2">
    <source>
        <dbReference type="EMBL" id="CAK9220435.1"/>
    </source>
</evidence>
<feature type="region of interest" description="Disordered" evidence="1">
    <location>
        <begin position="1"/>
        <end position="170"/>
    </location>
</feature>
<protein>
    <submittedName>
        <fullName evidence="2">Uncharacterized protein</fullName>
    </submittedName>
</protein>
<evidence type="ECO:0000256" key="1">
    <source>
        <dbReference type="SAM" id="MobiDB-lite"/>
    </source>
</evidence>
<feature type="compositionally biased region" description="Polar residues" evidence="1">
    <location>
        <begin position="1"/>
        <end position="11"/>
    </location>
</feature>
<feature type="region of interest" description="Disordered" evidence="1">
    <location>
        <begin position="214"/>
        <end position="261"/>
    </location>
</feature>
<accession>A0ABP0UG47</accession>
<reference evidence="2" key="1">
    <citation type="submission" date="2024-02" db="EMBL/GenBank/DDBJ databases">
        <authorList>
            <consortium name="ELIXIR-Norway"/>
            <consortium name="Elixir Norway"/>
        </authorList>
    </citation>
    <scope>NUCLEOTIDE SEQUENCE</scope>
</reference>
<feature type="region of interest" description="Disordered" evidence="1">
    <location>
        <begin position="786"/>
        <end position="828"/>
    </location>
</feature>
<keyword evidence="3" id="KW-1185">Reference proteome</keyword>
<name>A0ABP0UG47_9BRYO</name>
<feature type="compositionally biased region" description="Basic and acidic residues" evidence="1">
    <location>
        <begin position="333"/>
        <end position="344"/>
    </location>
</feature>
<sequence>MPPRFTGSSGPLSPAVKENRTQRMGVNNGFVTPSNSLRRVVKPLGEHKPDNCSPNLDYSPQQEQQKTTPKVDKASKGEEKPAPDDKASKGKHSSLARDILSRRVGHNSHGPCSLASTLKVDVGPRHKGLETSSTDRSSESCLKRSSQSGSIRHGRGMMMGCSNSGSRSKGEIEGLSACKKHIVFPTSLVKDSPKKQKLCVKSFKGEDLNEWFAAQSTPVRVKKGNGQDAKTPPSQRSTSPEFVNRPVKTGSSTGKSSQVDLSKHLATTVTEPATTPAFKRGKVDFATERSSCKEFETKDDENHEVMLLPQPSKSPELKRRGGGPVACGSHGSDVSKESGRKEDTPPPLPTNSPEFVKRGLVPGAGGCFGAGPIAGPEGVGVVRDRRKCKPRGILIIDTDSLGSSGSSATSSELQSVQMMSVPAMASVEWMVAEDYASETLQHPSMDVGAESDALNIGPNMLTSALCDVVRFEEDALPGEEPLDNNYNVTGKDGCLHQLSRLQMTESSGLSLSGLSLSDSNRQMPPLNVRSSAVLHGDFMRQSLTFMPTASRLGASAILRPMQEIPSSPQSMGWSPMSTVDSPAEEPALLSHQCDISMVDVKAKTQVYATDSSVGPREEFVGDGELRDFHVDNTVQASSWICLPETSPSSSNCYPQETCDLLPISSLLCSVNSSPPSDPCPTPAQTDVLQRRSMSRRNSGGQSPLCELLDSKDGGFEFQSPLTEGEISPVKSMLPNMDCSPMDSEADTVLGASPSNMSSGFSGSLCTVNTPGSGTCVESHPVPPVEEAVDCSSRGTDHSMQRLQVGSSGPSQDRREQVGVGKGNSKFQGGMYDGLQRDLMQSALLWSADEILSMNQKEIGRRVLDDLLEEELENELAVEVERRKVKWETAQQAGNADSSGKTEAGGSSKRGNLDGALKLKPELLISALAEETRRLAIKDSHNVAESGFSALPSGSFCKFLKTHNGLNSASISADCTLGGISDLNLKIRSPVTFATDETQLEKRPGWVVYSWRRD</sequence>
<feature type="compositionally biased region" description="Polar residues" evidence="1">
    <location>
        <begin position="22"/>
        <end position="37"/>
    </location>
</feature>
<feature type="compositionally biased region" description="Basic and acidic residues" evidence="1">
    <location>
        <begin position="69"/>
        <end position="88"/>
    </location>
</feature>
<evidence type="ECO:0000313" key="3">
    <source>
        <dbReference type="Proteomes" id="UP001497512"/>
    </source>
</evidence>
<feature type="compositionally biased region" description="Polar residues" evidence="1">
    <location>
        <begin position="888"/>
        <end position="900"/>
    </location>
</feature>
<organism evidence="2 3">
    <name type="scientific">Sphagnum troendelagicum</name>
    <dbReference type="NCBI Taxonomy" id="128251"/>
    <lineage>
        <taxon>Eukaryota</taxon>
        <taxon>Viridiplantae</taxon>
        <taxon>Streptophyta</taxon>
        <taxon>Embryophyta</taxon>
        <taxon>Bryophyta</taxon>
        <taxon>Sphagnophytina</taxon>
        <taxon>Sphagnopsida</taxon>
        <taxon>Sphagnales</taxon>
        <taxon>Sphagnaceae</taxon>
        <taxon>Sphagnum</taxon>
    </lineage>
</organism>
<feature type="compositionally biased region" description="Polar residues" evidence="1">
    <location>
        <begin position="52"/>
        <end position="68"/>
    </location>
</feature>
<proteinExistence type="predicted"/>
<feature type="compositionally biased region" description="Polar residues" evidence="1">
    <location>
        <begin position="232"/>
        <end position="241"/>
    </location>
</feature>
<feature type="region of interest" description="Disordered" evidence="1">
    <location>
        <begin position="887"/>
        <end position="912"/>
    </location>
</feature>
<dbReference type="PANTHER" id="PTHR36022">
    <property type="entry name" value="GPI-ANCHORED ADHESIN-LIKE PROTEIN"/>
    <property type="match status" value="1"/>
</dbReference>
<feature type="compositionally biased region" description="Polar residues" evidence="1">
    <location>
        <begin position="249"/>
        <end position="260"/>
    </location>
</feature>
<dbReference type="PANTHER" id="PTHR36022:SF1">
    <property type="entry name" value="GPI-ANCHORED ADHESIN-LIKE PROTEIN"/>
    <property type="match status" value="1"/>
</dbReference>
<gene>
    <name evidence="2" type="ORF">CSSPTR1EN2_LOCUS15455</name>
</gene>
<dbReference type="EMBL" id="OZ019895">
    <property type="protein sequence ID" value="CAK9220435.1"/>
    <property type="molecule type" value="Genomic_DNA"/>
</dbReference>